<evidence type="ECO:0000313" key="1">
    <source>
        <dbReference type="EMBL" id="MDT0555385.1"/>
    </source>
</evidence>
<sequence>METTTITSCNASTLAPYVPSGSNPWDVSKVKHVYRRLGFSASIADVDAALALTPSTLIDNIVDTAFNLPTTPAPAWGFYALSDFTDFETENTQYLIDWRIQAGNDFFSETLRGRLAFFWSNHFVTQLETYFYAPYLFQYYNVLQTYALGNFKDFTNAIGKNPAMLLYLNGFENTNFEPNENYARELFELFTLGEGNNYTQMDITETSRALTGYNHWTEPGAAITFDASTHDAGTKIIFDQEGPWGYDDVIDILFNERGNELAHTICRKLYTFFVSPEVDATIETNIIQPLAQTFINNNFELVPVLKQLFKSEHFFDVKALGVVIKSPFDTIFNFIKEGNFFYDDVIMEAILQYSALMGQQIFDPPDVSGWQRDEDWINGSTLTGRWQLMELYINYLFVNGYEFTLTDLARELSNDSNDPAFITEVMVNHFVPKNLHTASDYVTATNILKWEVPQNYYDDGIWNLNWSTAPLQVSLLLKHIARMPEFQLK</sequence>
<dbReference type="EMBL" id="JAVRHZ010000002">
    <property type="protein sequence ID" value="MDT0555385.1"/>
    <property type="molecule type" value="Genomic_DNA"/>
</dbReference>
<proteinExistence type="predicted"/>
<dbReference type="Proteomes" id="UP001254488">
    <property type="component" value="Unassembled WGS sequence"/>
</dbReference>
<protein>
    <submittedName>
        <fullName evidence="1">DUF1800 domain-containing protein</fullName>
    </submittedName>
</protein>
<keyword evidence="2" id="KW-1185">Reference proteome</keyword>
<dbReference type="RefSeq" id="WP_311332339.1">
    <property type="nucleotide sequence ID" value="NZ_JAVRHZ010000002.1"/>
</dbReference>
<gene>
    <name evidence="1" type="ORF">RM538_05175</name>
</gene>
<comment type="caution">
    <text evidence="1">The sequence shown here is derived from an EMBL/GenBank/DDBJ whole genome shotgun (WGS) entry which is preliminary data.</text>
</comment>
<evidence type="ECO:0000313" key="2">
    <source>
        <dbReference type="Proteomes" id="UP001254488"/>
    </source>
</evidence>
<organism evidence="1 2">
    <name type="scientific">Patiriisocius hiemis</name>
    <dbReference type="NCBI Taxonomy" id="3075604"/>
    <lineage>
        <taxon>Bacteria</taxon>
        <taxon>Pseudomonadati</taxon>
        <taxon>Bacteroidota</taxon>
        <taxon>Flavobacteriia</taxon>
        <taxon>Flavobacteriales</taxon>
        <taxon>Flavobacteriaceae</taxon>
        <taxon>Patiriisocius</taxon>
    </lineage>
</organism>
<reference evidence="1 2" key="1">
    <citation type="submission" date="2023-09" db="EMBL/GenBank/DDBJ databases">
        <authorList>
            <person name="Rey-Velasco X."/>
        </authorList>
    </citation>
    <scope>NUCLEOTIDE SEQUENCE [LARGE SCALE GENOMIC DNA]</scope>
    <source>
        <strain evidence="1 2">W242</strain>
    </source>
</reference>
<accession>A0ABU2YDQ8</accession>
<name>A0ABU2YDQ8_9FLAO</name>
<dbReference type="InterPro" id="IPR014917">
    <property type="entry name" value="DUF1800"/>
</dbReference>
<dbReference type="Pfam" id="PF08811">
    <property type="entry name" value="DUF1800"/>
    <property type="match status" value="1"/>
</dbReference>